<keyword evidence="5" id="KW-0963">Cytoplasm</keyword>
<dbReference type="GO" id="GO:0051082">
    <property type="term" value="F:unfolded protein binding"/>
    <property type="evidence" value="ECO:0007669"/>
    <property type="project" value="UniProtKB-UniRule"/>
</dbReference>
<reference evidence="8 9" key="2">
    <citation type="journal article" date="2024" name="Int. J. Syst. Evol. Microbiol.">
        <title>Promethearchaeum syntrophicum gen. nov., sp. nov., an anaerobic, obligately syntrophic archaeon, the first isolate of the lineage 'Asgard' archaea, and proposal of the new archaeal phylum Promethearchaeota phyl. nov. and kingdom Promethearchaeati regn. nov.</title>
        <authorList>
            <person name="Imachi H."/>
            <person name="Nobu M.K."/>
            <person name="Kato S."/>
            <person name="Takaki Y."/>
            <person name="Miyazaki M."/>
            <person name="Miyata M."/>
            <person name="Ogawara M."/>
            <person name="Saito Y."/>
            <person name="Sakai S."/>
            <person name="Tahara Y.O."/>
            <person name="Takano Y."/>
            <person name="Tasumi E."/>
            <person name="Uematsu K."/>
            <person name="Yoshimura T."/>
            <person name="Itoh T."/>
            <person name="Ohkuma M."/>
            <person name="Takai K."/>
        </authorList>
    </citation>
    <scope>NUCLEOTIDE SEQUENCE [LARGE SCALE GENOMIC DNA]</scope>
    <source>
        <strain evidence="8 9">MK-D1</strain>
    </source>
</reference>
<comment type="subunit">
    <text evidence="2 5">Heterohexamer of two alpha and four beta subunits.</text>
</comment>
<proteinExistence type="inferred from homology"/>
<comment type="similarity">
    <text evidence="5">Belongs to the prefoldin alpha subunit family.</text>
</comment>
<name>A0A5B9DEK1_9ARCH</name>
<evidence type="ECO:0000256" key="7">
    <source>
        <dbReference type="SAM" id="Coils"/>
    </source>
</evidence>
<dbReference type="RefSeq" id="WP_147664348.1">
    <property type="nucleotide sequence ID" value="NZ_CP042905.2"/>
</dbReference>
<dbReference type="EMBL" id="CP042905">
    <property type="protein sequence ID" value="QEE17455.1"/>
    <property type="molecule type" value="Genomic_DNA"/>
</dbReference>
<evidence type="ECO:0000256" key="2">
    <source>
        <dbReference type="ARBA" id="ARBA00011716"/>
    </source>
</evidence>
<sequence length="138" mass="15895">MSNNPSPNSSEISQMVYVVQVLEEQKKNISEQLLMTENQLSGINISKRTMEELQSAENNHEIVIPIGTNAFARAKIIEPDKIIIPISRDMFIEKNLEESIKQMEQRLEANNKLHAKLVENYNDINGKIQEIKSKFNQR</sequence>
<dbReference type="NCBIfam" id="TIGR00293">
    <property type="entry name" value="prefoldin subunit alpha"/>
    <property type="match status" value="1"/>
</dbReference>
<protein>
    <recommendedName>
        <fullName evidence="5 6">Prefoldin subunit alpha</fullName>
    </recommendedName>
    <alternativeName>
        <fullName evidence="5">GimC subunit alpha</fullName>
    </alternativeName>
</protein>
<dbReference type="GO" id="GO:0005737">
    <property type="term" value="C:cytoplasm"/>
    <property type="evidence" value="ECO:0007669"/>
    <property type="project" value="UniProtKB-SubCell"/>
</dbReference>
<gene>
    <name evidence="5 8" type="primary">pfdA</name>
    <name evidence="8" type="ORF">DSAG12_03292</name>
</gene>
<keyword evidence="9" id="KW-1185">Reference proteome</keyword>
<evidence type="ECO:0000313" key="8">
    <source>
        <dbReference type="EMBL" id="QEE17455.1"/>
    </source>
</evidence>
<evidence type="ECO:0000256" key="3">
    <source>
        <dbReference type="ARBA" id="ARBA00023186"/>
    </source>
</evidence>
<keyword evidence="7" id="KW-0175">Coiled coil</keyword>
<dbReference type="Gene3D" id="1.10.287.370">
    <property type="match status" value="1"/>
</dbReference>
<dbReference type="SUPFAM" id="SSF46579">
    <property type="entry name" value="Prefoldin"/>
    <property type="match status" value="1"/>
</dbReference>
<dbReference type="AlphaFoldDB" id="A0A5B9DEK1"/>
<evidence type="ECO:0000256" key="1">
    <source>
        <dbReference type="ARBA" id="ARBA00010048"/>
    </source>
</evidence>
<evidence type="ECO:0000256" key="6">
    <source>
        <dbReference type="NCBIfam" id="TIGR00293"/>
    </source>
</evidence>
<dbReference type="GO" id="GO:0016272">
    <property type="term" value="C:prefoldin complex"/>
    <property type="evidence" value="ECO:0007669"/>
    <property type="project" value="UniProtKB-UniRule"/>
</dbReference>
<dbReference type="KEGG" id="psyt:DSAG12_03292"/>
<comment type="subcellular location">
    <subcellularLocation>
        <location evidence="5">Cytoplasm</location>
    </subcellularLocation>
</comment>
<feature type="coiled-coil region" evidence="7">
    <location>
        <begin position="93"/>
        <end position="120"/>
    </location>
</feature>
<evidence type="ECO:0000313" key="9">
    <source>
        <dbReference type="Proteomes" id="UP000321408"/>
    </source>
</evidence>
<accession>A0A5B9DEK1</accession>
<evidence type="ECO:0000256" key="4">
    <source>
        <dbReference type="ARBA" id="ARBA00025077"/>
    </source>
</evidence>
<keyword evidence="3 5" id="KW-0143">Chaperone</keyword>
<dbReference type="CDD" id="cd23160">
    <property type="entry name" value="Prefoldin_alpha_GimC"/>
    <property type="match status" value="1"/>
</dbReference>
<dbReference type="Proteomes" id="UP000321408">
    <property type="component" value="Chromosome"/>
</dbReference>
<dbReference type="GO" id="GO:0006457">
    <property type="term" value="P:protein folding"/>
    <property type="evidence" value="ECO:0007669"/>
    <property type="project" value="UniProtKB-UniRule"/>
</dbReference>
<dbReference type="HAMAP" id="MF_00308">
    <property type="entry name" value="PfdA"/>
    <property type="match status" value="1"/>
</dbReference>
<comment type="similarity">
    <text evidence="1">Belongs to the prefoldin subunit alpha family.</text>
</comment>
<organism evidence="8 9">
    <name type="scientific">Promethearchaeum syntrophicum</name>
    <dbReference type="NCBI Taxonomy" id="2594042"/>
    <lineage>
        <taxon>Archaea</taxon>
        <taxon>Promethearchaeati</taxon>
        <taxon>Promethearchaeota</taxon>
        <taxon>Promethearchaeia</taxon>
        <taxon>Promethearchaeales</taxon>
        <taxon>Promethearchaeaceae</taxon>
        <taxon>Promethearchaeum</taxon>
    </lineage>
</organism>
<evidence type="ECO:0000256" key="5">
    <source>
        <dbReference type="HAMAP-Rule" id="MF_00308"/>
    </source>
</evidence>
<comment type="function">
    <text evidence="4 5">Molecular chaperone capable of stabilizing a range of proteins. Seems to fulfill an ATP-independent, HSP70-like function in archaeal de novo protein folding.</text>
</comment>
<dbReference type="InterPro" id="IPR004127">
    <property type="entry name" value="Prefoldin_subunit_alpha"/>
</dbReference>
<dbReference type="InterPro" id="IPR011599">
    <property type="entry name" value="PFD_alpha_archaea"/>
</dbReference>
<dbReference type="Pfam" id="PF02996">
    <property type="entry name" value="Prefoldin"/>
    <property type="match status" value="1"/>
</dbReference>
<reference evidence="8 9" key="1">
    <citation type="journal article" date="2020" name="Nature">
        <title>Isolation of an archaeon at the prokaryote-eukaryote interface.</title>
        <authorList>
            <person name="Imachi H."/>
            <person name="Nobu M.K."/>
            <person name="Nakahara N."/>
            <person name="Morono Y."/>
            <person name="Ogawara M."/>
            <person name="Takaki Y."/>
            <person name="Takano Y."/>
            <person name="Uematsu K."/>
            <person name="Ikuta T."/>
            <person name="Ito M."/>
            <person name="Matsui Y."/>
            <person name="Miyazaki M."/>
            <person name="Murata K."/>
            <person name="Saito Y."/>
            <person name="Sakai S."/>
            <person name="Song C."/>
            <person name="Tasumi E."/>
            <person name="Yamanaka Y."/>
            <person name="Yamaguchi T."/>
            <person name="Kamagata Y."/>
            <person name="Tamaki H."/>
            <person name="Takai K."/>
        </authorList>
    </citation>
    <scope>NUCLEOTIDE SEQUENCE [LARGE SCALE GENOMIC DNA]</scope>
    <source>
        <strain evidence="8 9">MK-D1</strain>
    </source>
</reference>
<dbReference type="SMR" id="A0A5B9DEK1"/>
<dbReference type="InterPro" id="IPR009053">
    <property type="entry name" value="Prefoldin"/>
</dbReference>
<dbReference type="GeneID" id="41331260"/>